<dbReference type="AlphaFoldDB" id="A0A7Y9ZGY8"/>
<feature type="domain" description="DUF6924" evidence="1">
    <location>
        <begin position="2"/>
        <end position="132"/>
    </location>
</feature>
<evidence type="ECO:0000259" key="1">
    <source>
        <dbReference type="Pfam" id="PF21962"/>
    </source>
</evidence>
<evidence type="ECO:0000313" key="3">
    <source>
        <dbReference type="Proteomes" id="UP000562045"/>
    </source>
</evidence>
<organism evidence="2 3">
    <name type="scientific">Nocardioides aromaticivorans</name>
    <dbReference type="NCBI Taxonomy" id="200618"/>
    <lineage>
        <taxon>Bacteria</taxon>
        <taxon>Bacillati</taxon>
        <taxon>Actinomycetota</taxon>
        <taxon>Actinomycetes</taxon>
        <taxon>Propionibacteriales</taxon>
        <taxon>Nocardioidaceae</taxon>
        <taxon>Nocardioides</taxon>
    </lineage>
</organism>
<gene>
    <name evidence="2" type="ORF">BJ993_002327</name>
</gene>
<dbReference type="Proteomes" id="UP000562045">
    <property type="component" value="Unassembled WGS sequence"/>
</dbReference>
<reference evidence="2 3" key="1">
    <citation type="submission" date="2020-07" db="EMBL/GenBank/DDBJ databases">
        <title>Sequencing the genomes of 1000 actinobacteria strains.</title>
        <authorList>
            <person name="Klenk H.-P."/>
        </authorList>
    </citation>
    <scope>NUCLEOTIDE SEQUENCE [LARGE SCALE GENOMIC DNA]</scope>
    <source>
        <strain evidence="2 3">DSM 15131</strain>
    </source>
</reference>
<proteinExistence type="predicted"/>
<protein>
    <recommendedName>
        <fullName evidence="1">DUF6924 domain-containing protein</fullName>
    </recommendedName>
</protein>
<name>A0A7Y9ZGY8_9ACTN</name>
<dbReference type="InterPro" id="IPR053832">
    <property type="entry name" value="DUF6924"/>
</dbReference>
<dbReference type="Pfam" id="PF21962">
    <property type="entry name" value="DUF6924"/>
    <property type="match status" value="1"/>
</dbReference>
<comment type="caution">
    <text evidence="2">The sequence shown here is derived from an EMBL/GenBank/DDBJ whole genome shotgun (WGS) entry which is preliminary data.</text>
</comment>
<dbReference type="EMBL" id="JACBZM010000001">
    <property type="protein sequence ID" value="NYI45247.1"/>
    <property type="molecule type" value="Genomic_DNA"/>
</dbReference>
<evidence type="ECO:0000313" key="2">
    <source>
        <dbReference type="EMBL" id="NYI45247.1"/>
    </source>
</evidence>
<sequence>MDFSDPKAWRRLAKAVSTPVDFSSPIDNDPDDFDPGYSVPLDVIDDPAFAGITAADLVDAAELSEAAGMRGYAILVDTRSVAEAAGDGGLASVEIVDLARIPGQTFRCLATSVATVHANLSTGNLFFDEFTTGDEVFDG</sequence>
<accession>A0A7Y9ZGY8</accession>